<dbReference type="InterPro" id="IPR023509">
    <property type="entry name" value="DTD-like_sf"/>
</dbReference>
<keyword evidence="4" id="KW-1185">Reference proteome</keyword>
<dbReference type="RefSeq" id="WP_016332920.1">
    <property type="nucleotide sequence ID" value="NC_021252.1"/>
</dbReference>
<dbReference type="EC" id="3.1.1.-" evidence="2"/>
<keyword evidence="2" id="KW-0820">tRNA-binding</keyword>
<evidence type="ECO:0000256" key="2">
    <source>
        <dbReference type="HAMAP-Rule" id="MF_00518"/>
    </source>
</evidence>
<sequence>MRAVVARVTEASVTVGDEVTGAIDEPGLLVLLGIHADDDVSKVPAMARKLHEARILRDEESCATTGAPLLVVSQFTLYGDTRKGRRPSWTAAARPEVAEPLVTAVVDALRERGARVATGRFGAMMAVRSVNDGPFTLLIEV</sequence>
<dbReference type="GO" id="GO:0051500">
    <property type="term" value="F:D-tyrosyl-tRNA(Tyr) deacylase activity"/>
    <property type="evidence" value="ECO:0007669"/>
    <property type="project" value="TreeGrafter"/>
</dbReference>
<organism evidence="3 4">
    <name type="scientific">Amycolatopsis keratiniphila</name>
    <dbReference type="NCBI Taxonomy" id="129921"/>
    <lineage>
        <taxon>Bacteria</taxon>
        <taxon>Bacillati</taxon>
        <taxon>Actinomycetota</taxon>
        <taxon>Actinomycetes</taxon>
        <taxon>Pseudonocardiales</taxon>
        <taxon>Pseudonocardiaceae</taxon>
        <taxon>Amycolatopsis</taxon>
        <taxon>Amycolatopsis japonica group</taxon>
    </lineage>
</organism>
<comment type="catalytic activity">
    <reaction evidence="2">
        <text>glycyl-tRNA(Ala) + H2O = tRNA(Ala) + glycine + H(+)</text>
        <dbReference type="Rhea" id="RHEA:53744"/>
        <dbReference type="Rhea" id="RHEA-COMP:9657"/>
        <dbReference type="Rhea" id="RHEA-COMP:13640"/>
        <dbReference type="ChEBI" id="CHEBI:15377"/>
        <dbReference type="ChEBI" id="CHEBI:15378"/>
        <dbReference type="ChEBI" id="CHEBI:57305"/>
        <dbReference type="ChEBI" id="CHEBI:78442"/>
        <dbReference type="ChEBI" id="CHEBI:78522"/>
    </reaction>
</comment>
<dbReference type="PANTHER" id="PTHR10472">
    <property type="entry name" value="D-TYROSYL-TRNA TYR DEACYLASE"/>
    <property type="match status" value="1"/>
</dbReference>
<dbReference type="Proteomes" id="UP000013968">
    <property type="component" value="Chromosome"/>
</dbReference>
<dbReference type="EMBL" id="CP003410">
    <property type="protein sequence ID" value="AGM05138.1"/>
    <property type="molecule type" value="Genomic_DNA"/>
</dbReference>
<evidence type="ECO:0000313" key="4">
    <source>
        <dbReference type="Proteomes" id="UP000013968"/>
    </source>
</evidence>
<comment type="function">
    <text evidence="2">An aminoacyl-tRNA editing enzyme that deacylates mischarged D-aminoacyl-tRNAs. Also deacylates mischarged glycyl-tRNA(Ala), protecting cells against glycine mischarging by AlaRS. Acts via tRNA-based rather than protein-based catalysis; rejects L-amino acids rather than detecting D-amino acids in the active site. By recycling D-aminoacyl-tRNA to D-amino acids and free tRNA molecules, this enzyme counteracts the toxicity associated with the formation of D-aminoacyl-tRNA entities in vivo and helps enforce protein L-homochirality.</text>
</comment>
<dbReference type="KEGG" id="aoi:AORI_2550"/>
<dbReference type="Pfam" id="PF02580">
    <property type="entry name" value="Tyr_Deacylase"/>
    <property type="match status" value="1"/>
</dbReference>
<feature type="short sequence motif" description="Gly-cisPro motif, important for rejection of L-amino acids" evidence="2">
    <location>
        <begin position="133"/>
        <end position="134"/>
    </location>
</feature>
<dbReference type="AlphaFoldDB" id="R4T368"/>
<dbReference type="GO" id="GO:0019478">
    <property type="term" value="P:D-amino acid catabolic process"/>
    <property type="evidence" value="ECO:0007669"/>
    <property type="project" value="UniProtKB-UniRule"/>
</dbReference>
<dbReference type="InterPro" id="IPR003732">
    <property type="entry name" value="Daa-tRNA_deacyls_DTD"/>
</dbReference>
<dbReference type="GO" id="GO:0005737">
    <property type="term" value="C:cytoplasm"/>
    <property type="evidence" value="ECO:0007669"/>
    <property type="project" value="UniProtKB-SubCell"/>
</dbReference>
<name>R4T368_9PSEU</name>
<dbReference type="GO" id="GO:0000049">
    <property type="term" value="F:tRNA binding"/>
    <property type="evidence" value="ECO:0007669"/>
    <property type="project" value="UniProtKB-UniRule"/>
</dbReference>
<keyword evidence="2" id="KW-0378">Hydrolase</keyword>
<comment type="similarity">
    <text evidence="1 2">Belongs to the DTD family.</text>
</comment>
<evidence type="ECO:0000256" key="1">
    <source>
        <dbReference type="ARBA" id="ARBA00009673"/>
    </source>
</evidence>
<dbReference type="Gene3D" id="3.50.80.10">
    <property type="entry name" value="D-tyrosyl-tRNA(Tyr) deacylase"/>
    <property type="match status" value="1"/>
</dbReference>
<gene>
    <name evidence="2 3" type="primary">dtd</name>
    <name evidence="3" type="ORF">AORI_2550</name>
</gene>
<dbReference type="GO" id="GO:0106026">
    <property type="term" value="F:Gly-tRNA(Ala) deacylase activity"/>
    <property type="evidence" value="ECO:0007669"/>
    <property type="project" value="UniProtKB-UniRule"/>
</dbReference>
<evidence type="ECO:0000313" key="3">
    <source>
        <dbReference type="EMBL" id="AGM05138.1"/>
    </source>
</evidence>
<dbReference type="EC" id="3.1.1.96" evidence="2"/>
<dbReference type="PANTHER" id="PTHR10472:SF5">
    <property type="entry name" value="D-AMINOACYL-TRNA DEACYLASE 1"/>
    <property type="match status" value="1"/>
</dbReference>
<dbReference type="PATRIC" id="fig|1156913.3.peg.2612"/>
<accession>R4T368</accession>
<dbReference type="SUPFAM" id="SSF69500">
    <property type="entry name" value="DTD-like"/>
    <property type="match status" value="1"/>
</dbReference>
<protein>
    <recommendedName>
        <fullName evidence="2">D-aminoacyl-tRNA deacylase</fullName>
        <shortName evidence="2">DTD</shortName>
        <ecNumber evidence="2">3.1.1.96</ecNumber>
    </recommendedName>
    <alternativeName>
        <fullName evidence="2">Gly-tRNA(Ala) deacylase</fullName>
        <ecNumber evidence="2">3.1.1.-</ecNumber>
    </alternativeName>
</protein>
<dbReference type="NCBIfam" id="TIGR00256">
    <property type="entry name" value="D-aminoacyl-tRNA deacylase"/>
    <property type="match status" value="1"/>
</dbReference>
<dbReference type="FunFam" id="3.50.80.10:FF:000001">
    <property type="entry name" value="D-aminoacyl-tRNA deacylase"/>
    <property type="match status" value="1"/>
</dbReference>
<comment type="catalytic activity">
    <reaction evidence="2">
        <text>a D-aminoacyl-tRNA + H2O = a tRNA + a D-alpha-amino acid + H(+)</text>
        <dbReference type="Rhea" id="RHEA:13953"/>
        <dbReference type="Rhea" id="RHEA-COMP:10123"/>
        <dbReference type="Rhea" id="RHEA-COMP:10124"/>
        <dbReference type="ChEBI" id="CHEBI:15377"/>
        <dbReference type="ChEBI" id="CHEBI:15378"/>
        <dbReference type="ChEBI" id="CHEBI:59871"/>
        <dbReference type="ChEBI" id="CHEBI:78442"/>
        <dbReference type="ChEBI" id="CHEBI:79333"/>
        <dbReference type="EC" id="3.1.1.96"/>
    </reaction>
</comment>
<dbReference type="HAMAP" id="MF_00518">
    <property type="entry name" value="Deacylase_Dtd"/>
    <property type="match status" value="1"/>
</dbReference>
<proteinExistence type="inferred from homology"/>
<comment type="domain">
    <text evidence="2">A Gly-cisPro motif from one monomer fits into the active site of the other monomer to allow specific chiral rejection of L-amino acids.</text>
</comment>
<keyword evidence="2" id="KW-0963">Cytoplasm</keyword>
<dbReference type="HOGENOM" id="CLU_076901_1_2_11"/>
<comment type="subunit">
    <text evidence="2">Homodimer.</text>
</comment>
<dbReference type="GO" id="GO:0043908">
    <property type="term" value="F:Ser(Gly)-tRNA(Ala) hydrolase activity"/>
    <property type="evidence" value="ECO:0007669"/>
    <property type="project" value="UniProtKB-UniRule"/>
</dbReference>
<keyword evidence="2" id="KW-0694">RNA-binding</keyword>
<reference evidence="3 4" key="1">
    <citation type="journal article" date="2013" name="BMC Genomics">
        <title>ContigScape: a Cytoscape plugin facilitating microbial genome gap closing.</title>
        <authorList>
            <person name="Tang B."/>
            <person name="Wang Q."/>
            <person name="Yang M."/>
            <person name="Xie F."/>
            <person name="Zhu Y."/>
            <person name="Zhuo Y."/>
            <person name="Wang S."/>
            <person name="Gao H."/>
            <person name="Ding X."/>
            <person name="Zhang L."/>
            <person name="Zhao G."/>
            <person name="Zheng H."/>
        </authorList>
    </citation>
    <scope>NUCLEOTIDE SEQUENCE [LARGE SCALE GENOMIC DNA]</scope>
    <source>
        <strain evidence="3 4">HCCB10007</strain>
    </source>
</reference>
<comment type="subcellular location">
    <subcellularLocation>
        <location evidence="2">Cytoplasm</location>
    </subcellularLocation>
</comment>